<evidence type="ECO:0000256" key="1">
    <source>
        <dbReference type="SAM" id="MobiDB-lite"/>
    </source>
</evidence>
<dbReference type="InterPro" id="IPR036390">
    <property type="entry name" value="WH_DNA-bd_sf"/>
</dbReference>
<dbReference type="OrthoDB" id="3623544at2"/>
<feature type="compositionally biased region" description="Polar residues" evidence="1">
    <location>
        <begin position="24"/>
        <end position="34"/>
    </location>
</feature>
<dbReference type="Proteomes" id="UP000233786">
    <property type="component" value="Unassembled WGS sequence"/>
</dbReference>
<dbReference type="RefSeq" id="WP_010310319.1">
    <property type="nucleotide sequence ID" value="NZ_CP061007.1"/>
</dbReference>
<dbReference type="STRING" id="994479.GCA_000194155_04925"/>
<accession>A0A2N3Y754</accession>
<feature type="compositionally biased region" description="Polar residues" evidence="1">
    <location>
        <begin position="127"/>
        <end position="139"/>
    </location>
</feature>
<proteinExistence type="predicted"/>
<protein>
    <recommendedName>
        <fullName evidence="4">MarR family protein</fullName>
    </recommendedName>
</protein>
<feature type="region of interest" description="Disordered" evidence="1">
    <location>
        <begin position="1"/>
        <end position="38"/>
    </location>
</feature>
<keyword evidence="3" id="KW-1185">Reference proteome</keyword>
<feature type="compositionally biased region" description="Polar residues" evidence="1">
    <location>
        <begin position="1"/>
        <end position="13"/>
    </location>
</feature>
<organism evidence="2 3">
    <name type="scientific">Saccharopolyspora spinosa</name>
    <dbReference type="NCBI Taxonomy" id="60894"/>
    <lineage>
        <taxon>Bacteria</taxon>
        <taxon>Bacillati</taxon>
        <taxon>Actinomycetota</taxon>
        <taxon>Actinomycetes</taxon>
        <taxon>Pseudonocardiales</taxon>
        <taxon>Pseudonocardiaceae</taxon>
        <taxon>Saccharopolyspora</taxon>
    </lineage>
</organism>
<gene>
    <name evidence="2" type="ORF">A8926_6904</name>
</gene>
<name>A0A2N3Y754_SACSN</name>
<dbReference type="EMBL" id="PJNB01000001">
    <property type="protein sequence ID" value="PKW18776.1"/>
    <property type="molecule type" value="Genomic_DNA"/>
</dbReference>
<evidence type="ECO:0008006" key="4">
    <source>
        <dbReference type="Google" id="ProtNLM"/>
    </source>
</evidence>
<evidence type="ECO:0000313" key="2">
    <source>
        <dbReference type="EMBL" id="PKW18776.1"/>
    </source>
</evidence>
<comment type="caution">
    <text evidence="2">The sequence shown here is derived from an EMBL/GenBank/DDBJ whole genome shotgun (WGS) entry which is preliminary data.</text>
</comment>
<dbReference type="AlphaFoldDB" id="A0A2N3Y754"/>
<dbReference type="SUPFAM" id="SSF46785">
    <property type="entry name" value="Winged helix' DNA-binding domain"/>
    <property type="match status" value="1"/>
</dbReference>
<evidence type="ECO:0000313" key="3">
    <source>
        <dbReference type="Proteomes" id="UP000233786"/>
    </source>
</evidence>
<feature type="region of interest" description="Disordered" evidence="1">
    <location>
        <begin position="97"/>
        <end position="172"/>
    </location>
</feature>
<sequence>MPRKNNNARTTAKQRPLKAVPTAGTDSNPTPARTESQDKVWAALHANPGTTTTDIAEAAGVGRSTAGKILATWAKDGSVTRISGIVDGGRRSADCWTMTHTDQITPPPGTASPARDDTTAEPATVDEPSQPQSPNQNDESGAEEQVSAEDAREASGVDASGPIIKGPRLSKGELRGMVEDYLTEHPGEEFSPNTIGTALNRSSGAVNNALEKLVADGYAVQTQDKPKRFAAKQTDAPAS</sequence>
<reference evidence="2" key="1">
    <citation type="submission" date="2017-12" db="EMBL/GenBank/DDBJ databases">
        <title>Sequencing the genomes of 1000 Actinobacteria strains.</title>
        <authorList>
            <person name="Klenk H.-P."/>
        </authorList>
    </citation>
    <scope>NUCLEOTIDE SEQUENCE [LARGE SCALE GENOMIC DNA]</scope>
    <source>
        <strain evidence="2">DSM 44228</strain>
    </source>
</reference>